<gene>
    <name evidence="7" type="ORF">GCM10011517_31650</name>
</gene>
<sequence>MKKTVMTLALLAATPAMAEPLRIATEGAYPPFNEVNAAGELVGFDVDIANALCAKMEAECVIVAQDWDGIIPGLTAGKYDAIIASMSITEERLQTVDFTDPYYSNFLVVVAKDGSGVTSENVKEYSVGAQRSTIAAVWAEEQMGTRGDLRLYDTTTASFADLEAGRIDAFVADYFPAVEWLKDNAGFSIAGDRIDIDDKIGIAIRQNEGELKDALNAALNGIIADGTYGEISTQYFGVDIY</sequence>
<evidence type="ECO:0000256" key="4">
    <source>
        <dbReference type="RuleBase" id="RU003744"/>
    </source>
</evidence>
<dbReference type="PROSITE" id="PS01039">
    <property type="entry name" value="SBP_BACTERIAL_3"/>
    <property type="match status" value="1"/>
</dbReference>
<comment type="subcellular location">
    <subcellularLocation>
        <location evidence="1">Cell envelope</location>
    </subcellularLocation>
</comment>
<dbReference type="RefSeq" id="WP_095595363.1">
    <property type="nucleotide sequence ID" value="NZ_BMKN01000003.1"/>
</dbReference>
<reference evidence="7" key="2">
    <citation type="submission" date="2020-09" db="EMBL/GenBank/DDBJ databases">
        <authorList>
            <person name="Sun Q."/>
            <person name="Zhou Y."/>
        </authorList>
    </citation>
    <scope>NUCLEOTIDE SEQUENCE</scope>
    <source>
        <strain evidence="7">CGMCC 1.16012</strain>
    </source>
</reference>
<dbReference type="InterPro" id="IPR018313">
    <property type="entry name" value="SBP_3_CS"/>
</dbReference>
<dbReference type="EMBL" id="BMKN01000003">
    <property type="protein sequence ID" value="GGE61722.1"/>
    <property type="molecule type" value="Genomic_DNA"/>
</dbReference>
<evidence type="ECO:0000313" key="7">
    <source>
        <dbReference type="EMBL" id="GGE61722.1"/>
    </source>
</evidence>
<evidence type="ECO:0000256" key="3">
    <source>
        <dbReference type="ARBA" id="ARBA00022729"/>
    </source>
</evidence>
<dbReference type="PANTHER" id="PTHR35936:SF17">
    <property type="entry name" value="ARGININE-BINDING EXTRACELLULAR PROTEIN ARTP"/>
    <property type="match status" value="1"/>
</dbReference>
<dbReference type="Proteomes" id="UP000606730">
    <property type="component" value="Unassembled WGS sequence"/>
</dbReference>
<comment type="similarity">
    <text evidence="2 4">Belongs to the bacterial solute-binding protein 3 family.</text>
</comment>
<evidence type="ECO:0000256" key="1">
    <source>
        <dbReference type="ARBA" id="ARBA00004196"/>
    </source>
</evidence>
<name>A0A917AN31_9RHOB</name>
<dbReference type="SMART" id="SM00062">
    <property type="entry name" value="PBPb"/>
    <property type="match status" value="1"/>
</dbReference>
<comment type="caution">
    <text evidence="7">The sequence shown here is derived from an EMBL/GenBank/DDBJ whole genome shotgun (WGS) entry which is preliminary data.</text>
</comment>
<proteinExistence type="inferred from homology"/>
<dbReference type="Gene3D" id="3.40.190.10">
    <property type="entry name" value="Periplasmic binding protein-like II"/>
    <property type="match status" value="2"/>
</dbReference>
<evidence type="ECO:0000256" key="2">
    <source>
        <dbReference type="ARBA" id="ARBA00010333"/>
    </source>
</evidence>
<feature type="signal peptide" evidence="5">
    <location>
        <begin position="1"/>
        <end position="18"/>
    </location>
</feature>
<evidence type="ECO:0000259" key="6">
    <source>
        <dbReference type="SMART" id="SM00062"/>
    </source>
</evidence>
<feature type="domain" description="Solute-binding protein family 3/N-terminal" evidence="6">
    <location>
        <begin position="20"/>
        <end position="239"/>
    </location>
</feature>
<evidence type="ECO:0000313" key="8">
    <source>
        <dbReference type="Proteomes" id="UP000606730"/>
    </source>
</evidence>
<organism evidence="7 8">
    <name type="scientific">Actibacterium pelagium</name>
    <dbReference type="NCBI Taxonomy" id="2029103"/>
    <lineage>
        <taxon>Bacteria</taxon>
        <taxon>Pseudomonadati</taxon>
        <taxon>Pseudomonadota</taxon>
        <taxon>Alphaproteobacteria</taxon>
        <taxon>Rhodobacterales</taxon>
        <taxon>Roseobacteraceae</taxon>
        <taxon>Actibacterium</taxon>
    </lineage>
</organism>
<dbReference type="InterPro" id="IPR001638">
    <property type="entry name" value="Solute-binding_3/MltF_N"/>
</dbReference>
<reference evidence="7" key="1">
    <citation type="journal article" date="2014" name="Int. J. Syst. Evol. Microbiol.">
        <title>Complete genome sequence of Corynebacterium casei LMG S-19264T (=DSM 44701T), isolated from a smear-ripened cheese.</title>
        <authorList>
            <consortium name="US DOE Joint Genome Institute (JGI-PGF)"/>
            <person name="Walter F."/>
            <person name="Albersmeier A."/>
            <person name="Kalinowski J."/>
            <person name="Ruckert C."/>
        </authorList>
    </citation>
    <scope>NUCLEOTIDE SEQUENCE</scope>
    <source>
        <strain evidence="7">CGMCC 1.16012</strain>
    </source>
</reference>
<feature type="chain" id="PRO_5037158027" evidence="5">
    <location>
        <begin position="19"/>
        <end position="241"/>
    </location>
</feature>
<evidence type="ECO:0000256" key="5">
    <source>
        <dbReference type="SAM" id="SignalP"/>
    </source>
</evidence>
<dbReference type="SUPFAM" id="SSF53850">
    <property type="entry name" value="Periplasmic binding protein-like II"/>
    <property type="match status" value="1"/>
</dbReference>
<dbReference type="OrthoDB" id="9807134at2"/>
<dbReference type="PANTHER" id="PTHR35936">
    <property type="entry name" value="MEMBRANE-BOUND LYTIC MUREIN TRANSGLYCOSYLASE F"/>
    <property type="match status" value="1"/>
</dbReference>
<dbReference type="AlphaFoldDB" id="A0A917AN31"/>
<keyword evidence="3 5" id="KW-0732">Signal</keyword>
<keyword evidence="8" id="KW-1185">Reference proteome</keyword>
<accession>A0A917AN31</accession>
<protein>
    <submittedName>
        <fullName evidence="7">Amino acid ABC transporter</fullName>
    </submittedName>
</protein>
<dbReference type="GO" id="GO:0030313">
    <property type="term" value="C:cell envelope"/>
    <property type="evidence" value="ECO:0007669"/>
    <property type="project" value="UniProtKB-SubCell"/>
</dbReference>
<dbReference type="Pfam" id="PF00497">
    <property type="entry name" value="SBP_bac_3"/>
    <property type="match status" value="1"/>
</dbReference>